<dbReference type="Proteomes" id="UP001596250">
    <property type="component" value="Unassembled WGS sequence"/>
</dbReference>
<evidence type="ECO:0000313" key="3">
    <source>
        <dbReference type="Proteomes" id="UP001596250"/>
    </source>
</evidence>
<name>A0ABW1IQW1_9BACL</name>
<proteinExistence type="predicted"/>
<organism evidence="2 3">
    <name type="scientific">Marinicrinis lubricantis</name>
    <dbReference type="NCBI Taxonomy" id="2086470"/>
    <lineage>
        <taxon>Bacteria</taxon>
        <taxon>Bacillati</taxon>
        <taxon>Bacillota</taxon>
        <taxon>Bacilli</taxon>
        <taxon>Bacillales</taxon>
        <taxon>Paenibacillaceae</taxon>
    </lineage>
</organism>
<reference evidence="3" key="1">
    <citation type="journal article" date="2019" name="Int. J. Syst. Evol. Microbiol.">
        <title>The Global Catalogue of Microorganisms (GCM) 10K type strain sequencing project: providing services to taxonomists for standard genome sequencing and annotation.</title>
        <authorList>
            <consortium name="The Broad Institute Genomics Platform"/>
            <consortium name="The Broad Institute Genome Sequencing Center for Infectious Disease"/>
            <person name="Wu L."/>
            <person name="Ma J."/>
        </authorList>
    </citation>
    <scope>NUCLEOTIDE SEQUENCE [LARGE SCALE GENOMIC DNA]</scope>
    <source>
        <strain evidence="3">CCM 8749</strain>
    </source>
</reference>
<keyword evidence="1" id="KW-0812">Transmembrane</keyword>
<keyword evidence="1" id="KW-1133">Transmembrane helix</keyword>
<accession>A0ABW1IQW1</accession>
<feature type="transmembrane region" description="Helical" evidence="1">
    <location>
        <begin position="31"/>
        <end position="49"/>
    </location>
</feature>
<evidence type="ECO:0000313" key="2">
    <source>
        <dbReference type="EMBL" id="MFC5987484.1"/>
    </source>
</evidence>
<keyword evidence="3" id="KW-1185">Reference proteome</keyword>
<gene>
    <name evidence="2" type="ORF">ACFPXP_13845</name>
</gene>
<dbReference type="RefSeq" id="WP_379894870.1">
    <property type="nucleotide sequence ID" value="NZ_CBCSCT010000040.1"/>
</dbReference>
<protein>
    <submittedName>
        <fullName evidence="2">VanZ family protein</fullName>
    </submittedName>
</protein>
<dbReference type="EMBL" id="JBHSQV010000163">
    <property type="protein sequence ID" value="MFC5987484.1"/>
    <property type="molecule type" value="Genomic_DNA"/>
</dbReference>
<keyword evidence="1" id="KW-0472">Membrane</keyword>
<comment type="caution">
    <text evidence="2">The sequence shown here is derived from an EMBL/GenBank/DDBJ whole genome shotgun (WGS) entry which is preliminary data.</text>
</comment>
<feature type="transmembrane region" description="Helical" evidence="1">
    <location>
        <begin position="5"/>
        <end position="25"/>
    </location>
</feature>
<evidence type="ECO:0000256" key="1">
    <source>
        <dbReference type="SAM" id="Phobius"/>
    </source>
</evidence>
<sequence>MMKNIVGNIVMFIPYGFLVPILFHVHFKKMTAIGLLLCSLIGVLLPVGIEMSNRLNKTHGKGLDTYGLFSQYEESFRLCLMTIRLEKFIMLFELSKVGNRKVS</sequence>